<dbReference type="InterPro" id="IPR048936">
    <property type="entry name" value="MvdD-like_ATPgrasp"/>
</dbReference>
<dbReference type="Gene3D" id="3.30.470.20">
    <property type="entry name" value="ATP-grasp fold, B domain"/>
    <property type="match status" value="1"/>
</dbReference>
<evidence type="ECO:0000256" key="1">
    <source>
        <dbReference type="PROSITE-ProRule" id="PRU00409"/>
    </source>
</evidence>
<accession>A0ABT5JVP0</accession>
<evidence type="ECO:0000313" key="3">
    <source>
        <dbReference type="EMBL" id="MDC8756783.1"/>
    </source>
</evidence>
<keyword evidence="1" id="KW-0547">Nucleotide-binding</keyword>
<comment type="caution">
    <text evidence="3">The sequence shown here is derived from an EMBL/GenBank/DDBJ whole genome shotgun (WGS) entry which is preliminary data.</text>
</comment>
<dbReference type="Pfam" id="PF21068">
    <property type="entry name" value="ATPgraspMvdD"/>
    <property type="match status" value="1"/>
</dbReference>
<dbReference type="Proteomes" id="UP001221208">
    <property type="component" value="Unassembled WGS sequence"/>
</dbReference>
<dbReference type="RefSeq" id="WP_273669416.1">
    <property type="nucleotide sequence ID" value="NZ_JAQQXR010000001.1"/>
</dbReference>
<feature type="domain" description="ATP-grasp" evidence="2">
    <location>
        <begin position="130"/>
        <end position="303"/>
    </location>
</feature>
<proteinExistence type="predicted"/>
<dbReference type="Pfam" id="PF08443">
    <property type="entry name" value="RimK"/>
    <property type="match status" value="1"/>
</dbReference>
<dbReference type="InterPro" id="IPR013651">
    <property type="entry name" value="ATP-grasp_RimK-type"/>
</dbReference>
<dbReference type="PANTHER" id="PTHR21621">
    <property type="entry name" value="RIBOSOMAL PROTEIN S6 MODIFICATION PROTEIN"/>
    <property type="match status" value="1"/>
</dbReference>
<evidence type="ECO:0000259" key="2">
    <source>
        <dbReference type="PROSITE" id="PS50975"/>
    </source>
</evidence>
<name>A0ABT5JVP0_9BURK</name>
<organism evidence="3 4">
    <name type="scientific">Janthinobacterium fluminis</name>
    <dbReference type="NCBI Taxonomy" id="2987524"/>
    <lineage>
        <taxon>Bacteria</taxon>
        <taxon>Pseudomonadati</taxon>
        <taxon>Pseudomonadota</taxon>
        <taxon>Betaproteobacteria</taxon>
        <taxon>Burkholderiales</taxon>
        <taxon>Oxalobacteraceae</taxon>
        <taxon>Janthinobacterium</taxon>
    </lineage>
</organism>
<dbReference type="PANTHER" id="PTHR21621:SF0">
    <property type="entry name" value="BETA-CITRYLGLUTAMATE SYNTHASE B-RELATED"/>
    <property type="match status" value="1"/>
</dbReference>
<dbReference type="PROSITE" id="PS50975">
    <property type="entry name" value="ATP_GRASP"/>
    <property type="match status" value="1"/>
</dbReference>
<keyword evidence="4" id="KW-1185">Reference proteome</keyword>
<sequence length="313" mass="35179">MKHIILGHASDPHAQHILAQLHHRGHEAHLFETHKFPSEAKISLTPADGGGTLTLPDGNSAAFSDIASVYWRNFCGVSAETTKANRGTIEDIAYYDSMASLRSWFQARNQTHWLNSWQAYQSHQEKPQQLQLVAQAGVRIPRTYIGNDPQQVLAFCKAEPHAIFKPVYGGAHTERITEQHLAGAHLAKALTQAPITLQQYVDGTNIRTYAIGEQLFSLELETDDVDFRTDQKVNIKKIELPEAIRLQVPAIMEQLSLNWTAIDWRRDTEGQYYFLEANPSPMFMGIEHSTGYPITDTLIDAMVNGHSRLKRAA</sequence>
<evidence type="ECO:0000313" key="4">
    <source>
        <dbReference type="Proteomes" id="UP001221208"/>
    </source>
</evidence>
<dbReference type="SUPFAM" id="SSF56059">
    <property type="entry name" value="Glutathione synthetase ATP-binding domain-like"/>
    <property type="match status" value="1"/>
</dbReference>
<protein>
    <recommendedName>
        <fullName evidence="2">ATP-grasp domain-containing protein</fullName>
    </recommendedName>
</protein>
<reference evidence="3 4" key="1">
    <citation type="submission" date="2022-10" db="EMBL/GenBank/DDBJ databases">
        <title>Janthinobacterium sp. hw3 Genome sequencing.</title>
        <authorList>
            <person name="Park S."/>
        </authorList>
    </citation>
    <scope>NUCLEOTIDE SEQUENCE [LARGE SCALE GENOMIC DNA]</scope>
    <source>
        <strain evidence="4">hw3</strain>
    </source>
</reference>
<keyword evidence="1" id="KW-0067">ATP-binding</keyword>
<dbReference type="EMBL" id="JAQQXR010000001">
    <property type="protein sequence ID" value="MDC8756783.1"/>
    <property type="molecule type" value="Genomic_DNA"/>
</dbReference>
<dbReference type="InterPro" id="IPR011761">
    <property type="entry name" value="ATP-grasp"/>
</dbReference>
<gene>
    <name evidence="3" type="ORF">OIK44_04185</name>
</gene>